<dbReference type="Pfam" id="PF00561">
    <property type="entry name" value="Abhydrolase_1"/>
    <property type="match status" value="1"/>
</dbReference>
<evidence type="ECO:0000313" key="2">
    <source>
        <dbReference type="EMBL" id="PWJ48460.1"/>
    </source>
</evidence>
<evidence type="ECO:0000259" key="1">
    <source>
        <dbReference type="Pfam" id="PF00561"/>
    </source>
</evidence>
<keyword evidence="3" id="KW-1185">Reference proteome</keyword>
<sequence>MRRSVADRVARHLLARGGGVVHRALGPEDDGGRAFPLTYLRDTPPAERRGLPVLVVPGGPGLASALPYRAWRRRAVALGLDAIMVEHRGVGLSRRDASGRDLTAADVTVEAVVDDLAAVLDDDDVERAVVYGASYGSYLAQAFAMRHPERVAALVLDSPMLSVVDDVAAVRAHRRRQLWDGEEPALAEAAAAVRELGSRAVTMELMTELTAVVTVVHEVAGPDVLRRLVTARGQGRLRWLWSMLAEVGVSEASESVQRYLVEPDLVAGIAYGELGFGQPPDGGPLDMQLIHAGVAAGQPAYAGEPFDLVAGLQRTTVPVVVLSGERDLTTPRPIAARAAALAPQGLLVELPDTGHSALDVHREASLFVARAAADGDVDRLRDPAVLDRLRQLPHRGLAPLAGAALSAVVRATT</sequence>
<proteinExistence type="predicted"/>
<dbReference type="GO" id="GO:0016787">
    <property type="term" value="F:hydrolase activity"/>
    <property type="evidence" value="ECO:0007669"/>
    <property type="project" value="UniProtKB-KW"/>
</dbReference>
<dbReference type="EMBL" id="QGDQ01000030">
    <property type="protein sequence ID" value="PWJ48460.1"/>
    <property type="molecule type" value="Genomic_DNA"/>
</dbReference>
<dbReference type="Gene3D" id="3.40.50.1820">
    <property type="entry name" value="alpha/beta hydrolase"/>
    <property type="match status" value="1"/>
</dbReference>
<dbReference type="RefSeq" id="WP_170131611.1">
    <property type="nucleotide sequence ID" value="NZ_QGDQ01000030.1"/>
</dbReference>
<reference evidence="2 3" key="1">
    <citation type="submission" date="2018-03" db="EMBL/GenBank/DDBJ databases">
        <title>Genomic Encyclopedia of Archaeal and Bacterial Type Strains, Phase II (KMG-II): from individual species to whole genera.</title>
        <authorList>
            <person name="Goeker M."/>
        </authorList>
    </citation>
    <scope>NUCLEOTIDE SEQUENCE [LARGE SCALE GENOMIC DNA]</scope>
    <source>
        <strain evidence="2 3">DSM 44889</strain>
    </source>
</reference>
<dbReference type="PANTHER" id="PTHR43433">
    <property type="entry name" value="HYDROLASE, ALPHA/BETA FOLD FAMILY PROTEIN"/>
    <property type="match status" value="1"/>
</dbReference>
<comment type="caution">
    <text evidence="2">The sequence shown here is derived from an EMBL/GenBank/DDBJ whole genome shotgun (WGS) entry which is preliminary data.</text>
</comment>
<keyword evidence="2" id="KW-0378">Hydrolase</keyword>
<dbReference type="AlphaFoldDB" id="A0A315ZU56"/>
<protein>
    <submittedName>
        <fullName evidence="2">Alpha/beta hydrolase family protein</fullName>
    </submittedName>
</protein>
<dbReference type="PANTHER" id="PTHR43433:SF5">
    <property type="entry name" value="AB HYDROLASE-1 DOMAIN-CONTAINING PROTEIN"/>
    <property type="match status" value="1"/>
</dbReference>
<dbReference type="InterPro" id="IPR000073">
    <property type="entry name" value="AB_hydrolase_1"/>
</dbReference>
<dbReference type="InterPro" id="IPR050471">
    <property type="entry name" value="AB_hydrolase"/>
</dbReference>
<gene>
    <name evidence="2" type="ORF">BXY45_13024</name>
</gene>
<dbReference type="SUPFAM" id="SSF53474">
    <property type="entry name" value="alpha/beta-Hydrolases"/>
    <property type="match status" value="1"/>
</dbReference>
<feature type="domain" description="AB hydrolase-1" evidence="1">
    <location>
        <begin position="52"/>
        <end position="361"/>
    </location>
</feature>
<evidence type="ECO:0000313" key="3">
    <source>
        <dbReference type="Proteomes" id="UP000245469"/>
    </source>
</evidence>
<organism evidence="2 3">
    <name type="scientific">Quadrisphaera granulorum</name>
    <dbReference type="NCBI Taxonomy" id="317664"/>
    <lineage>
        <taxon>Bacteria</taxon>
        <taxon>Bacillati</taxon>
        <taxon>Actinomycetota</taxon>
        <taxon>Actinomycetes</taxon>
        <taxon>Kineosporiales</taxon>
        <taxon>Kineosporiaceae</taxon>
        <taxon>Quadrisphaera</taxon>
    </lineage>
</organism>
<name>A0A315ZU56_9ACTN</name>
<dbReference type="Proteomes" id="UP000245469">
    <property type="component" value="Unassembled WGS sequence"/>
</dbReference>
<dbReference type="InterPro" id="IPR029058">
    <property type="entry name" value="AB_hydrolase_fold"/>
</dbReference>
<accession>A0A315ZU56</accession>